<organism evidence="1 2">
    <name type="scientific">Chionoecetes opilio</name>
    <name type="common">Atlantic snow crab</name>
    <name type="synonym">Cancer opilio</name>
    <dbReference type="NCBI Taxonomy" id="41210"/>
    <lineage>
        <taxon>Eukaryota</taxon>
        <taxon>Metazoa</taxon>
        <taxon>Ecdysozoa</taxon>
        <taxon>Arthropoda</taxon>
        <taxon>Crustacea</taxon>
        <taxon>Multicrustacea</taxon>
        <taxon>Malacostraca</taxon>
        <taxon>Eumalacostraca</taxon>
        <taxon>Eucarida</taxon>
        <taxon>Decapoda</taxon>
        <taxon>Pleocyemata</taxon>
        <taxon>Brachyura</taxon>
        <taxon>Eubrachyura</taxon>
        <taxon>Majoidea</taxon>
        <taxon>Majidae</taxon>
        <taxon>Chionoecetes</taxon>
    </lineage>
</organism>
<name>A0A8J4YCZ0_CHIOP</name>
<comment type="caution">
    <text evidence="1">The sequence shown here is derived from an EMBL/GenBank/DDBJ whole genome shotgun (WGS) entry which is preliminary data.</text>
</comment>
<dbReference type="Proteomes" id="UP000770661">
    <property type="component" value="Unassembled WGS sequence"/>
</dbReference>
<evidence type="ECO:0000313" key="1">
    <source>
        <dbReference type="EMBL" id="KAG0725725.1"/>
    </source>
</evidence>
<protein>
    <submittedName>
        <fullName evidence="1">Uncharacterized protein</fullName>
    </submittedName>
</protein>
<proteinExistence type="predicted"/>
<dbReference type="AlphaFoldDB" id="A0A8J4YCZ0"/>
<sequence>MRPSVDGLMKALYLCQDIANIVTHTVSYIVVNIKITREVGIDQDIGGATVEVRAPQGTVKYPSMDWLLNVQEAGAEAPHTLQGCTAPISAAAGALVPCKMQVEVLTYYVIAPEAEVKANLGTAAGVAVHLGPATEATAQIE</sequence>
<evidence type="ECO:0000313" key="2">
    <source>
        <dbReference type="Proteomes" id="UP000770661"/>
    </source>
</evidence>
<reference evidence="1" key="1">
    <citation type="submission" date="2020-07" db="EMBL/GenBank/DDBJ databases">
        <title>The High-quality genome of the commercially important snow crab, Chionoecetes opilio.</title>
        <authorList>
            <person name="Jeong J.-H."/>
            <person name="Ryu S."/>
        </authorList>
    </citation>
    <scope>NUCLEOTIDE SEQUENCE</scope>
    <source>
        <strain evidence="1">MADBK_172401_WGS</strain>
        <tissue evidence="1">Digestive gland</tissue>
    </source>
</reference>
<keyword evidence="2" id="KW-1185">Reference proteome</keyword>
<gene>
    <name evidence="1" type="ORF">GWK47_038056</name>
</gene>
<accession>A0A8J4YCZ0</accession>
<dbReference type="EMBL" id="JACEEZ010005312">
    <property type="protein sequence ID" value="KAG0725725.1"/>
    <property type="molecule type" value="Genomic_DNA"/>
</dbReference>